<dbReference type="InterPro" id="IPR050559">
    <property type="entry name" value="P-Pant_transferase_sf"/>
</dbReference>
<dbReference type="FunFam" id="3.90.470.20:FF:000010">
    <property type="entry name" value="L-aminoadipate-semialdehyde dehydrogenase-phosphopantetheinyl transferase"/>
    <property type="match status" value="1"/>
</dbReference>
<evidence type="ECO:0000259" key="6">
    <source>
        <dbReference type="Pfam" id="PF01648"/>
    </source>
</evidence>
<dbReference type="PANTHER" id="PTHR12215:SF15">
    <property type="entry name" value="4'-PHOSPHOPANTETHEINYL TRANSFERASE SUPERFAMILY-RELATED"/>
    <property type="match status" value="1"/>
</dbReference>
<evidence type="ECO:0000256" key="2">
    <source>
        <dbReference type="ARBA" id="ARBA00013172"/>
    </source>
</evidence>
<dbReference type="PANTHER" id="PTHR12215">
    <property type="entry name" value="PHOSPHOPANTETHEINE TRANSFERASE"/>
    <property type="match status" value="1"/>
</dbReference>
<dbReference type="NCBIfam" id="TIGR00556">
    <property type="entry name" value="pantethn_trn"/>
    <property type="match status" value="1"/>
</dbReference>
<proteinExistence type="predicted"/>
<protein>
    <recommendedName>
        <fullName evidence="2">holo-[acyl-carrier-protein] synthase</fullName>
        <ecNumber evidence="2">2.7.8.7</ecNumber>
    </recommendedName>
</protein>
<dbReference type="EC" id="2.7.8.7" evidence="2"/>
<organism evidence="8 9">
    <name type="scientific">Iris pallida</name>
    <name type="common">Sweet iris</name>
    <dbReference type="NCBI Taxonomy" id="29817"/>
    <lineage>
        <taxon>Eukaryota</taxon>
        <taxon>Viridiplantae</taxon>
        <taxon>Streptophyta</taxon>
        <taxon>Embryophyta</taxon>
        <taxon>Tracheophyta</taxon>
        <taxon>Spermatophyta</taxon>
        <taxon>Magnoliopsida</taxon>
        <taxon>Liliopsida</taxon>
        <taxon>Asparagales</taxon>
        <taxon>Iridaceae</taxon>
        <taxon>Iridoideae</taxon>
        <taxon>Irideae</taxon>
        <taxon>Iris</taxon>
    </lineage>
</organism>
<comment type="caution">
    <text evidence="8">The sequence shown here is derived from an EMBL/GenBank/DDBJ whole genome shotgun (WGS) entry which is preliminary data.</text>
</comment>
<keyword evidence="9" id="KW-1185">Reference proteome</keyword>
<dbReference type="Pfam" id="PF22624">
    <property type="entry name" value="AASDHPPT_N"/>
    <property type="match status" value="1"/>
</dbReference>
<dbReference type="GO" id="GO:0006633">
    <property type="term" value="P:fatty acid biosynthetic process"/>
    <property type="evidence" value="ECO:0007669"/>
    <property type="project" value="InterPro"/>
</dbReference>
<dbReference type="GO" id="GO:0000287">
    <property type="term" value="F:magnesium ion binding"/>
    <property type="evidence" value="ECO:0007669"/>
    <property type="project" value="InterPro"/>
</dbReference>
<dbReference type="GO" id="GO:0019878">
    <property type="term" value="P:lysine biosynthetic process via aminoadipic acid"/>
    <property type="evidence" value="ECO:0007669"/>
    <property type="project" value="TreeGrafter"/>
</dbReference>
<feature type="domain" description="4'-phosphopantetheinyl transferase" evidence="6">
    <location>
        <begin position="151"/>
        <end position="247"/>
    </location>
</feature>
<dbReference type="AlphaFoldDB" id="A0AAX6GK86"/>
<keyword evidence="5" id="KW-0460">Magnesium</keyword>
<dbReference type="InterPro" id="IPR008278">
    <property type="entry name" value="4-PPantetheinyl_Trfase_dom"/>
</dbReference>
<dbReference type="GO" id="GO:0005829">
    <property type="term" value="C:cytosol"/>
    <property type="evidence" value="ECO:0007669"/>
    <property type="project" value="TreeGrafter"/>
</dbReference>
<evidence type="ECO:0000256" key="4">
    <source>
        <dbReference type="ARBA" id="ARBA00022723"/>
    </source>
</evidence>
<dbReference type="SUPFAM" id="SSF56214">
    <property type="entry name" value="4'-phosphopantetheinyl transferase"/>
    <property type="match status" value="2"/>
</dbReference>
<comment type="cofactor">
    <cofactor evidence="1">
        <name>Mg(2+)</name>
        <dbReference type="ChEBI" id="CHEBI:18420"/>
    </cofactor>
</comment>
<reference evidence="8" key="1">
    <citation type="journal article" date="2023" name="GigaByte">
        <title>Genome assembly of the bearded iris, Iris pallida Lam.</title>
        <authorList>
            <person name="Bruccoleri R.E."/>
            <person name="Oakeley E.J."/>
            <person name="Faust A.M.E."/>
            <person name="Altorfer M."/>
            <person name="Dessus-Babus S."/>
            <person name="Burckhardt D."/>
            <person name="Oertli M."/>
            <person name="Naumann U."/>
            <person name="Petersen F."/>
            <person name="Wong J."/>
        </authorList>
    </citation>
    <scope>NUCLEOTIDE SEQUENCE</scope>
    <source>
        <strain evidence="8">GSM-AAB239-AS_SAM_17_03QT</strain>
    </source>
</reference>
<sequence length="325" mass="37355">MLRLLRQEVIPMHPDILKRQLLVPAPSLPSLPLPSPREVHFWYVVPDEVKDASLLKQYMEILSPCERESILQMDKDKVQRGAVLARTLVRTTLSRYTNYTSSPSALKFRKNQFGKPELEWKSDDHSVLPSLHFNISHSSSLIACGVTMDVPIGIDVEEKRRKMRNSVISFARRFFSPAEVEFLHTFSDPESQQKEFIKLWTLKEAYVKALGRGFSAAPFRDFTVRFEASETEQVSDNLEIAPRICVQVSDTSESLTSNWRFSLFEADDSHYAAVCVERDNNITGRAFDPLRIKVWKTIPLVEDERILEKSRDLISVDRPVDCPDL</sequence>
<gene>
    <name evidence="8" type="ORF">M6B38_359050</name>
</gene>
<keyword evidence="4" id="KW-0479">Metal-binding</keyword>
<evidence type="ECO:0000256" key="1">
    <source>
        <dbReference type="ARBA" id="ARBA00001946"/>
    </source>
</evidence>
<reference evidence="8" key="2">
    <citation type="submission" date="2023-04" db="EMBL/GenBank/DDBJ databases">
        <authorList>
            <person name="Bruccoleri R.E."/>
            <person name="Oakeley E.J."/>
            <person name="Faust A.-M."/>
            <person name="Dessus-Babus S."/>
            <person name="Altorfer M."/>
            <person name="Burckhardt D."/>
            <person name="Oertli M."/>
            <person name="Naumann U."/>
            <person name="Petersen F."/>
            <person name="Wong J."/>
        </authorList>
    </citation>
    <scope>NUCLEOTIDE SEQUENCE</scope>
    <source>
        <strain evidence="8">GSM-AAB239-AS_SAM_17_03QT</strain>
        <tissue evidence="8">Leaf</tissue>
    </source>
</reference>
<dbReference type="Pfam" id="PF01648">
    <property type="entry name" value="ACPS"/>
    <property type="match status" value="1"/>
</dbReference>
<evidence type="ECO:0000313" key="8">
    <source>
        <dbReference type="EMBL" id="KAJ6828942.1"/>
    </source>
</evidence>
<evidence type="ECO:0000256" key="3">
    <source>
        <dbReference type="ARBA" id="ARBA00022679"/>
    </source>
</evidence>
<dbReference type="Gene3D" id="3.90.470.20">
    <property type="entry name" value="4'-phosphopantetheinyl transferase domain"/>
    <property type="match status" value="2"/>
</dbReference>
<dbReference type="GO" id="GO:0008897">
    <property type="term" value="F:holo-[acyl-carrier-protein] synthase activity"/>
    <property type="evidence" value="ECO:0007669"/>
    <property type="project" value="UniProtKB-EC"/>
</dbReference>
<evidence type="ECO:0000313" key="9">
    <source>
        <dbReference type="Proteomes" id="UP001140949"/>
    </source>
</evidence>
<evidence type="ECO:0000256" key="5">
    <source>
        <dbReference type="ARBA" id="ARBA00022842"/>
    </source>
</evidence>
<dbReference type="InterPro" id="IPR004568">
    <property type="entry name" value="Ppantetheine-prot_Trfase_dom"/>
</dbReference>
<dbReference type="Proteomes" id="UP001140949">
    <property type="component" value="Unassembled WGS sequence"/>
</dbReference>
<evidence type="ECO:0000259" key="7">
    <source>
        <dbReference type="Pfam" id="PF22624"/>
    </source>
</evidence>
<accession>A0AAX6GK86</accession>
<dbReference type="InterPro" id="IPR037143">
    <property type="entry name" value="4-PPantetheinyl_Trfase_dom_sf"/>
</dbReference>
<feature type="domain" description="4'-phosphopantetheinyl transferase N-terminal" evidence="7">
    <location>
        <begin position="55"/>
        <end position="142"/>
    </location>
</feature>
<name>A0AAX6GK86_IRIPA</name>
<dbReference type="EMBL" id="JANAVB010018993">
    <property type="protein sequence ID" value="KAJ6828942.1"/>
    <property type="molecule type" value="Genomic_DNA"/>
</dbReference>
<dbReference type="InterPro" id="IPR055066">
    <property type="entry name" value="AASDHPPT_N"/>
</dbReference>
<keyword evidence="3" id="KW-0808">Transferase</keyword>